<sequence>MFVKASTIGKAAASCKSIMYGVKNIEDLRKLNETHHVAWVYVMTMCYNRFVTSDLSDISESDTILEFAIDGYDYGVHQVHLEKPTYNCRSNELEFGLLGGTGEIAKWLREKTICCIWEKKFATENGKPGIEIIC</sequence>
<geneLocation type="plasmid" evidence="1 2">
    <name>pCY360</name>
</geneLocation>
<accession>E0S3M6</accession>
<organism evidence="1 2">
    <name type="scientific">Butyrivibrio proteoclasticus (strain ATCC 51982 / DSM 14932 / B316)</name>
    <name type="common">Clostridium proteoclasticum</name>
    <dbReference type="NCBI Taxonomy" id="515622"/>
    <lineage>
        <taxon>Bacteria</taxon>
        <taxon>Bacillati</taxon>
        <taxon>Bacillota</taxon>
        <taxon>Clostridia</taxon>
        <taxon>Lachnospirales</taxon>
        <taxon>Lachnospiraceae</taxon>
        <taxon>Butyrivibrio</taxon>
    </lineage>
</organism>
<reference evidence="1 2" key="1">
    <citation type="journal article" date="2010" name="PLoS ONE">
        <title>The glycobiome of the rumen bacterium Butyrivibrio proteoclasticus B316(T) highlights adaptation to a polysaccharide-rich environment.</title>
        <authorList>
            <person name="Kelly W.J."/>
            <person name="Leahy S.C."/>
            <person name="Altermann E."/>
            <person name="Yeoman C.J."/>
            <person name="Dunne J.C."/>
            <person name="Kong Z."/>
            <person name="Pacheco D.M."/>
            <person name="Li D."/>
            <person name="Noel S.J."/>
            <person name="Moon C.D."/>
            <person name="Cookson A.L."/>
            <person name="Attwood G.T."/>
        </authorList>
    </citation>
    <scope>NUCLEOTIDE SEQUENCE [LARGE SCALE GENOMIC DNA]</scope>
    <source>
        <strain evidence="2">ATCC 51982 / DSM 14932 / B316</strain>
        <plasmid evidence="2">Plasmid pCY360</plasmid>
    </source>
</reference>
<keyword evidence="1" id="KW-0614">Plasmid</keyword>
<proteinExistence type="predicted"/>
<name>E0S3M6_BUTPB</name>
<protein>
    <submittedName>
        <fullName evidence="1">Uncharacterized protein</fullName>
    </submittedName>
</protein>
<dbReference type="KEGG" id="bpb:bpr_II068"/>
<dbReference type="RefSeq" id="WP_013282658.1">
    <property type="nucleotide sequence ID" value="NC_014389.1"/>
</dbReference>
<dbReference type="Proteomes" id="UP000001299">
    <property type="component" value="Plasmid pCY360"/>
</dbReference>
<gene>
    <name evidence="1" type="ordered locus">bpr_II068</name>
</gene>
<dbReference type="EMBL" id="CP001812">
    <property type="protein sequence ID" value="ADL36008.1"/>
    <property type="molecule type" value="Genomic_DNA"/>
</dbReference>
<dbReference type="AlphaFoldDB" id="E0S3M6"/>
<evidence type="ECO:0000313" key="1">
    <source>
        <dbReference type="EMBL" id="ADL36008.1"/>
    </source>
</evidence>
<dbReference type="HOGENOM" id="CLU_1892296_0_0_9"/>
<keyword evidence="2" id="KW-1185">Reference proteome</keyword>
<evidence type="ECO:0000313" key="2">
    <source>
        <dbReference type="Proteomes" id="UP000001299"/>
    </source>
</evidence>